<dbReference type="RefSeq" id="XP_031572790.1">
    <property type="nucleotide sequence ID" value="XM_031716930.1"/>
</dbReference>
<reference evidence="5" key="1">
    <citation type="submission" date="2025-08" db="UniProtKB">
        <authorList>
            <consortium name="RefSeq"/>
        </authorList>
    </citation>
    <scope>IDENTIFICATION</scope>
    <source>
        <tissue evidence="5">Tentacle</tissue>
    </source>
</reference>
<dbReference type="KEGG" id="aten:116306819"/>
<evidence type="ECO:0000313" key="5">
    <source>
        <dbReference type="RefSeq" id="XP_031572790.1"/>
    </source>
</evidence>
<dbReference type="GO" id="GO:0006915">
    <property type="term" value="P:apoptotic process"/>
    <property type="evidence" value="ECO:0007669"/>
    <property type="project" value="UniProtKB-KW"/>
</dbReference>
<evidence type="ECO:0000256" key="2">
    <source>
        <dbReference type="ARBA" id="ARBA00022703"/>
    </source>
</evidence>
<feature type="compositionally biased region" description="Polar residues" evidence="3">
    <location>
        <begin position="518"/>
        <end position="529"/>
    </location>
</feature>
<dbReference type="InterPro" id="IPR011989">
    <property type="entry name" value="ARM-like"/>
</dbReference>
<dbReference type="GO" id="GO:0043066">
    <property type="term" value="P:negative regulation of apoptotic process"/>
    <property type="evidence" value="ECO:0007669"/>
    <property type="project" value="TreeGrafter"/>
</dbReference>
<dbReference type="GeneID" id="116306819"/>
<evidence type="ECO:0000256" key="1">
    <source>
        <dbReference type="ARBA" id="ARBA00009515"/>
    </source>
</evidence>
<dbReference type="FunCoup" id="A0A6P8J5X7">
    <property type="interactions" value="4042"/>
</dbReference>
<feature type="compositionally biased region" description="Basic residues" evidence="3">
    <location>
        <begin position="532"/>
        <end position="547"/>
    </location>
</feature>
<keyword evidence="2" id="KW-0053">Apoptosis</keyword>
<dbReference type="Pfam" id="PF05918">
    <property type="entry name" value="API5"/>
    <property type="match status" value="1"/>
</dbReference>
<dbReference type="PANTHER" id="PTHR12758:SF19">
    <property type="entry name" value="APOPTOSIS INHIBITOR 5"/>
    <property type="match status" value="1"/>
</dbReference>
<dbReference type="AlphaFoldDB" id="A0A6P8J5X7"/>
<keyword evidence="4" id="KW-1185">Reference proteome</keyword>
<dbReference type="InParanoid" id="A0A6P8J5X7"/>
<evidence type="ECO:0000313" key="4">
    <source>
        <dbReference type="Proteomes" id="UP000515163"/>
    </source>
</evidence>
<protein>
    <submittedName>
        <fullName evidence="5">Apoptosis inhibitor 5-like</fullName>
    </submittedName>
</protein>
<evidence type="ECO:0000256" key="3">
    <source>
        <dbReference type="SAM" id="MobiDB-lite"/>
    </source>
</evidence>
<dbReference type="InterPro" id="IPR016024">
    <property type="entry name" value="ARM-type_fold"/>
</dbReference>
<proteinExistence type="inferred from homology"/>
<organism evidence="4 5">
    <name type="scientific">Actinia tenebrosa</name>
    <name type="common">Australian red waratah sea anemone</name>
    <dbReference type="NCBI Taxonomy" id="6105"/>
    <lineage>
        <taxon>Eukaryota</taxon>
        <taxon>Metazoa</taxon>
        <taxon>Cnidaria</taxon>
        <taxon>Anthozoa</taxon>
        <taxon>Hexacorallia</taxon>
        <taxon>Actiniaria</taxon>
        <taxon>Actiniidae</taxon>
        <taxon>Actinia</taxon>
    </lineage>
</organism>
<dbReference type="OrthoDB" id="19224at2759"/>
<dbReference type="GO" id="GO:0005634">
    <property type="term" value="C:nucleus"/>
    <property type="evidence" value="ECO:0007669"/>
    <property type="project" value="TreeGrafter"/>
</dbReference>
<dbReference type="PANTHER" id="PTHR12758">
    <property type="entry name" value="APOPTOSIS INHIBITOR 5-RELATED"/>
    <property type="match status" value="1"/>
</dbReference>
<accession>A0A6P8J5X7</accession>
<feature type="compositionally biased region" description="Polar residues" evidence="3">
    <location>
        <begin position="443"/>
        <end position="459"/>
    </location>
</feature>
<name>A0A6P8J5X7_ACTTE</name>
<gene>
    <name evidence="5" type="primary">LOC116306819</name>
</gene>
<dbReference type="Proteomes" id="UP000515163">
    <property type="component" value="Unplaced"/>
</dbReference>
<feature type="region of interest" description="Disordered" evidence="3">
    <location>
        <begin position="443"/>
        <end position="547"/>
    </location>
</feature>
<sequence>MEGVEELYRLFGVLADAKDNINEHEDSYASILNFVKGTPGEKRLASTFITRFFKNFPKLQDQAIDALLDLCEDEDIAIRKQTIKDFPKLCQDEIEHLPRIADVLTQLLQADDVTELTTVRNSLLSLFKMDAKGTIGGIFSQILSGEEHVRDKAIKFLSSTVTQYGKQYLHPKEDTERYIVDEIKKAFSDVNGEEFTIFMSILSKLKIMSGAHQELADIVTEQAELNQPFQVSEQDSIDRFISCARQGLPFFAKGASAEPFFSYLLEQILPHFSECGDSKLELLKLLAEMSPCGLKEETIKAAIEPVFTLLLEYMPLPPAEDSEDKKEEGSEPKLQFSFVECLLYAFHSLAKNHQEFLTGDEATERLKDFRLRLQYFAQGCQIYIKQIKIALQGKTGAALQEEENKMKVAALRTTNNINTIIKDLFHNPPAYKTFVSLSWKSPSKVNVSTSSPPQPSAEQNPELDEKRKRAGITPITFDIPPEKKSATNQASRPKPRKSGGFQVYMPPGRRSGAANGKVQGQSMPDNFSGNRRGGRGRGGRGRGRGRF</sequence>
<dbReference type="Gene3D" id="1.25.10.10">
    <property type="entry name" value="Leucine-rich Repeat Variant"/>
    <property type="match status" value="1"/>
</dbReference>
<dbReference type="SUPFAM" id="SSF48371">
    <property type="entry name" value="ARM repeat"/>
    <property type="match status" value="1"/>
</dbReference>
<comment type="similarity">
    <text evidence="1">Belongs to the API5 family.</text>
</comment>
<dbReference type="GO" id="GO:0003723">
    <property type="term" value="F:RNA binding"/>
    <property type="evidence" value="ECO:0007669"/>
    <property type="project" value="TreeGrafter"/>
</dbReference>
<dbReference type="InterPro" id="IPR008383">
    <property type="entry name" value="API5"/>
</dbReference>